<feature type="transmembrane region" description="Helical" evidence="2">
    <location>
        <begin position="342"/>
        <end position="359"/>
    </location>
</feature>
<sequence>MAGTAGDPGDRLHHLARRLQHARLGGAGVPAVHALHPDRGPRAGALRLAARRTGDPAAPPLVRQLPLCLHRVLHRVQEPCRPRLPAQGAHRRAQVGDHPAAGSGPGGERVSGAPNGPAPNGTTAGAPAKTRYQLDVYRALAATAVAVFHAYQFNRTGEWPLEGTVWHELLLGTDMFVAMFFVLSGFLLGIPVARAALGDSPPRPARVFLAKRVARLVPAYFAVVLIVWTLTNPELPGNWQDLVLHLTFTHVYSDTYIFWTDGPAWSLADEMHFYLLLAILGPLAYKACRRLASRRARLAVLLGGVGTLAAASLTYKIVAGFVNDVPKDAWSVWFGPVAKLDLFAIGLLMAVAAAGGVRLNQRWKRAASAICGAGLIVVAHLTKPPGNQPEVFMHTIVATGCALVIASTTLIPGAPPRLLSWRPLVTVGLASYSLYLWHEPILRLLGTSGLLPEKGSGWAFGVTAVLLLALAIPVALISYHAIEKTGMKLAATLDSRGRARDYYPGHAVHV</sequence>
<keyword evidence="2" id="KW-0472">Membrane</keyword>
<evidence type="ECO:0000313" key="4">
    <source>
        <dbReference type="EMBL" id="OZM71046.1"/>
    </source>
</evidence>
<evidence type="ECO:0000313" key="5">
    <source>
        <dbReference type="Proteomes" id="UP000242444"/>
    </source>
</evidence>
<feature type="transmembrane region" description="Helical" evidence="2">
    <location>
        <begin position="418"/>
        <end position="438"/>
    </location>
</feature>
<feature type="transmembrane region" description="Helical" evidence="2">
    <location>
        <begin position="458"/>
        <end position="479"/>
    </location>
</feature>
<gene>
    <name evidence="4" type="ORF">CFN78_21415</name>
</gene>
<keyword evidence="2" id="KW-1133">Transmembrane helix</keyword>
<feature type="region of interest" description="Disordered" evidence="1">
    <location>
        <begin position="85"/>
        <end position="126"/>
    </location>
</feature>
<dbReference type="PANTHER" id="PTHR23028:SF53">
    <property type="entry name" value="ACYL_TRANSF_3 DOMAIN-CONTAINING PROTEIN"/>
    <property type="match status" value="1"/>
</dbReference>
<comment type="caution">
    <text evidence="4">The sequence shown here is derived from an EMBL/GenBank/DDBJ whole genome shotgun (WGS) entry which is preliminary data.</text>
</comment>
<feature type="compositionally biased region" description="Low complexity" evidence="1">
    <location>
        <begin position="112"/>
        <end position="126"/>
    </location>
</feature>
<dbReference type="PANTHER" id="PTHR23028">
    <property type="entry name" value="ACETYLTRANSFERASE"/>
    <property type="match status" value="1"/>
</dbReference>
<dbReference type="GO" id="GO:0016747">
    <property type="term" value="F:acyltransferase activity, transferring groups other than amino-acyl groups"/>
    <property type="evidence" value="ECO:0007669"/>
    <property type="project" value="InterPro"/>
</dbReference>
<protein>
    <submittedName>
        <fullName evidence="4">Acyltransferase</fullName>
    </submittedName>
</protein>
<dbReference type="OrthoDB" id="5242306at2"/>
<keyword evidence="2" id="KW-0812">Transmembrane</keyword>
<feature type="transmembrane region" description="Helical" evidence="2">
    <location>
        <begin position="173"/>
        <end position="193"/>
    </location>
</feature>
<keyword evidence="4" id="KW-0808">Transferase</keyword>
<keyword evidence="4" id="KW-0012">Acyltransferase</keyword>
<feature type="transmembrane region" description="Helical" evidence="2">
    <location>
        <begin position="391"/>
        <end position="411"/>
    </location>
</feature>
<dbReference type="GO" id="GO:0009103">
    <property type="term" value="P:lipopolysaccharide biosynthetic process"/>
    <property type="evidence" value="ECO:0007669"/>
    <property type="project" value="TreeGrafter"/>
</dbReference>
<evidence type="ECO:0000256" key="1">
    <source>
        <dbReference type="SAM" id="MobiDB-lite"/>
    </source>
</evidence>
<feature type="transmembrane region" description="Helical" evidence="2">
    <location>
        <begin position="271"/>
        <end position="288"/>
    </location>
</feature>
<evidence type="ECO:0000256" key="2">
    <source>
        <dbReference type="SAM" id="Phobius"/>
    </source>
</evidence>
<name>A0A263D0J1_9PSEU</name>
<reference evidence="4 5" key="1">
    <citation type="submission" date="2017-07" db="EMBL/GenBank/DDBJ databases">
        <title>Amycolatopsis antarcticus sp. nov., isolated from the surface of an Antarcticus brown macroalga.</title>
        <authorList>
            <person name="Wang J."/>
            <person name="Leiva S."/>
            <person name="Huang J."/>
            <person name="Huang Y."/>
        </authorList>
    </citation>
    <scope>NUCLEOTIDE SEQUENCE [LARGE SCALE GENOMIC DNA]</scope>
    <source>
        <strain evidence="4 5">AU-G6</strain>
    </source>
</reference>
<dbReference type="InParanoid" id="A0A263D0J1"/>
<organism evidence="4 5">
    <name type="scientific">Amycolatopsis antarctica</name>
    <dbReference type="NCBI Taxonomy" id="1854586"/>
    <lineage>
        <taxon>Bacteria</taxon>
        <taxon>Bacillati</taxon>
        <taxon>Actinomycetota</taxon>
        <taxon>Actinomycetes</taxon>
        <taxon>Pseudonocardiales</taxon>
        <taxon>Pseudonocardiaceae</taxon>
        <taxon>Amycolatopsis</taxon>
    </lineage>
</organism>
<feature type="domain" description="Acyltransferase 3" evidence="3">
    <location>
        <begin position="132"/>
        <end position="477"/>
    </location>
</feature>
<dbReference type="AlphaFoldDB" id="A0A263D0J1"/>
<evidence type="ECO:0000259" key="3">
    <source>
        <dbReference type="Pfam" id="PF01757"/>
    </source>
</evidence>
<dbReference type="EMBL" id="NKYE01000015">
    <property type="protein sequence ID" value="OZM71046.1"/>
    <property type="molecule type" value="Genomic_DNA"/>
</dbReference>
<accession>A0A263D0J1</accession>
<dbReference type="GO" id="GO:0016020">
    <property type="term" value="C:membrane"/>
    <property type="evidence" value="ECO:0007669"/>
    <property type="project" value="TreeGrafter"/>
</dbReference>
<keyword evidence="5" id="KW-1185">Reference proteome</keyword>
<dbReference type="Proteomes" id="UP000242444">
    <property type="component" value="Unassembled WGS sequence"/>
</dbReference>
<feature type="transmembrane region" description="Helical" evidence="2">
    <location>
        <begin position="366"/>
        <end position="385"/>
    </location>
</feature>
<dbReference type="Pfam" id="PF01757">
    <property type="entry name" value="Acyl_transf_3"/>
    <property type="match status" value="1"/>
</dbReference>
<dbReference type="InterPro" id="IPR002656">
    <property type="entry name" value="Acyl_transf_3_dom"/>
</dbReference>
<feature type="transmembrane region" description="Helical" evidence="2">
    <location>
        <begin position="300"/>
        <end position="322"/>
    </location>
</feature>
<dbReference type="InterPro" id="IPR050879">
    <property type="entry name" value="Acyltransferase_3"/>
</dbReference>
<proteinExistence type="predicted"/>
<feature type="transmembrane region" description="Helical" evidence="2">
    <location>
        <begin position="213"/>
        <end position="231"/>
    </location>
</feature>